<sequence>MGRSFGTTVVLLAVRASGVSNVSPRGLKWFVRGRSMSAAATTVSPRYSEKTKVLPRSEEACVVVVGKDAVASVAGVTGVVEGSRVLAESANQVREHPISILCASEDADEGVVEALRDATSYEVAPGPEAAAEIRRIEALARRPGLGQAIRKSEVRLDFGDDTFFLSLTYEDLSLATPETLREFAKEVDMLEIRADLLECVQASALAGGGDAAAAARDVCGSVVRQVGALRAAMRAAGCGDMPLLFTARSKNQCGALADSPEAVYALAAVGLRAGVEWLDVEANWPALDKHGFVEWASSRYPGTRLLGSQHVVDADHDVGPKTAVRLLHACALGGRADAVKLVVAARDERDSIAVRSAASEADLDDAPCVAICLGDAGRLSRVLNRVMTPVTHRLLGGAAAPGQLDAKTLMALRRQLFVSRKVFGVASPALAKAHAAAFDRVGLPHVVQEVVDPNDEAFGGAALEPTRDWADLVVSDKAAAVGAVDTIVLADDQSRRSPKTRRGDNALAPALERALGARRLPPTAIVFGADSRAYAPVYALSNLVPTVLVDPGLYRDDDDHRPRLGIPRSRDDDPPEGPFLAVVAGDLDASGADLVARADLVVDARLDPRAPPLPATATATAGLLDATAVLLELADEQQRLWTSRRPPRVVMAEAILLDAATIQCDAH</sequence>
<evidence type="ECO:0000313" key="7">
    <source>
        <dbReference type="Proteomes" id="UP001230188"/>
    </source>
</evidence>
<comment type="caution">
    <text evidence="6">The sequence shown here is derived from an EMBL/GenBank/DDBJ whole genome shotgun (WGS) entry which is preliminary data.</text>
</comment>
<dbReference type="SUPFAM" id="SSF51569">
    <property type="entry name" value="Aldolase"/>
    <property type="match status" value="1"/>
</dbReference>
<dbReference type="GO" id="GO:0003855">
    <property type="term" value="F:3-dehydroquinate dehydratase activity"/>
    <property type="evidence" value="ECO:0007669"/>
    <property type="project" value="UniProtKB-EC"/>
</dbReference>
<evidence type="ECO:0000256" key="5">
    <source>
        <dbReference type="SAM" id="SignalP"/>
    </source>
</evidence>
<dbReference type="EC" id="4.2.1.10" evidence="2"/>
<dbReference type="CDD" id="cd00502">
    <property type="entry name" value="DHQase_I"/>
    <property type="match status" value="1"/>
</dbReference>
<dbReference type="InterPro" id="IPR013785">
    <property type="entry name" value="Aldolase_TIM"/>
</dbReference>
<protein>
    <recommendedName>
        <fullName evidence="2">3-dehydroquinate dehydratase</fullName>
        <ecNumber evidence="2">4.2.1.10</ecNumber>
    </recommendedName>
</protein>
<evidence type="ECO:0000256" key="1">
    <source>
        <dbReference type="ARBA" id="ARBA00001864"/>
    </source>
</evidence>
<feature type="signal peptide" evidence="5">
    <location>
        <begin position="1"/>
        <end position="21"/>
    </location>
</feature>
<evidence type="ECO:0000256" key="2">
    <source>
        <dbReference type="ARBA" id="ARBA00012060"/>
    </source>
</evidence>
<dbReference type="GO" id="GO:0046279">
    <property type="term" value="P:3,4-dihydroxybenzoate biosynthetic process"/>
    <property type="evidence" value="ECO:0007669"/>
    <property type="project" value="TreeGrafter"/>
</dbReference>
<dbReference type="EMBL" id="JAQMWT010000674">
    <property type="protein sequence ID" value="KAJ8598419.1"/>
    <property type="molecule type" value="Genomic_DNA"/>
</dbReference>
<evidence type="ECO:0000313" key="6">
    <source>
        <dbReference type="EMBL" id="KAJ8598419.1"/>
    </source>
</evidence>
<gene>
    <name evidence="6" type="ORF">CTAYLR_007659</name>
</gene>
<dbReference type="Gene3D" id="3.20.20.70">
    <property type="entry name" value="Aldolase class I"/>
    <property type="match status" value="1"/>
</dbReference>
<accession>A0AAD7U624</accession>
<keyword evidence="3" id="KW-0456">Lyase</keyword>
<feature type="chain" id="PRO_5041912563" description="3-dehydroquinate dehydratase" evidence="5">
    <location>
        <begin position="22"/>
        <end position="667"/>
    </location>
</feature>
<dbReference type="PANTHER" id="PTHR43699">
    <property type="entry name" value="3-DEHYDROQUINATE DEHYDRATASE"/>
    <property type="match status" value="1"/>
</dbReference>
<dbReference type="Pfam" id="PF01487">
    <property type="entry name" value="DHquinase_I"/>
    <property type="match status" value="1"/>
</dbReference>
<dbReference type="Proteomes" id="UP001230188">
    <property type="component" value="Unassembled WGS sequence"/>
</dbReference>
<keyword evidence="5" id="KW-0732">Signal</keyword>
<name>A0AAD7U624_9STRA</name>
<organism evidence="6 7">
    <name type="scientific">Chrysophaeum taylorii</name>
    <dbReference type="NCBI Taxonomy" id="2483200"/>
    <lineage>
        <taxon>Eukaryota</taxon>
        <taxon>Sar</taxon>
        <taxon>Stramenopiles</taxon>
        <taxon>Ochrophyta</taxon>
        <taxon>Pelagophyceae</taxon>
        <taxon>Pelagomonadales</taxon>
        <taxon>Pelagomonadaceae</taxon>
        <taxon>Chrysophaeum</taxon>
    </lineage>
</organism>
<reference evidence="6" key="1">
    <citation type="submission" date="2023-01" db="EMBL/GenBank/DDBJ databases">
        <title>Metagenome sequencing of chrysophaentin producing Chrysophaeum taylorii.</title>
        <authorList>
            <person name="Davison J."/>
            <person name="Bewley C."/>
        </authorList>
    </citation>
    <scope>NUCLEOTIDE SEQUENCE</scope>
    <source>
        <strain evidence="6">NIES-1699</strain>
    </source>
</reference>
<keyword evidence="4" id="KW-0704">Schiff base</keyword>
<proteinExistence type="predicted"/>
<dbReference type="InterPro" id="IPR001381">
    <property type="entry name" value="DHquinase_I"/>
</dbReference>
<dbReference type="PANTHER" id="PTHR43699:SF1">
    <property type="entry name" value="3-DEHYDROQUINATE DEHYDRATASE"/>
    <property type="match status" value="1"/>
</dbReference>
<evidence type="ECO:0000256" key="3">
    <source>
        <dbReference type="ARBA" id="ARBA00023239"/>
    </source>
</evidence>
<dbReference type="InterPro" id="IPR050146">
    <property type="entry name" value="Type-I_3-dehydroquinase"/>
</dbReference>
<comment type="catalytic activity">
    <reaction evidence="1">
        <text>3-dehydroquinate = 3-dehydroshikimate + H2O</text>
        <dbReference type="Rhea" id="RHEA:21096"/>
        <dbReference type="ChEBI" id="CHEBI:15377"/>
        <dbReference type="ChEBI" id="CHEBI:16630"/>
        <dbReference type="ChEBI" id="CHEBI:32364"/>
        <dbReference type="EC" id="4.2.1.10"/>
    </reaction>
</comment>
<evidence type="ECO:0000256" key="4">
    <source>
        <dbReference type="ARBA" id="ARBA00023270"/>
    </source>
</evidence>
<keyword evidence="7" id="KW-1185">Reference proteome</keyword>
<dbReference type="AlphaFoldDB" id="A0AAD7U624"/>